<dbReference type="RefSeq" id="WP_407050334.1">
    <property type="nucleotide sequence ID" value="NZ_CP158568.1"/>
</dbReference>
<evidence type="ECO:0000256" key="1">
    <source>
        <dbReference type="ARBA" id="ARBA00001947"/>
    </source>
</evidence>
<feature type="binding site" evidence="12">
    <location>
        <position position="247"/>
    </location>
    <ligand>
        <name>Zn(2+)</name>
        <dbReference type="ChEBI" id="CHEBI:29105"/>
    </ligand>
</feature>
<proteinExistence type="inferred from homology"/>
<dbReference type="Pfam" id="PF03331">
    <property type="entry name" value="LpxC"/>
    <property type="match status" value="1"/>
</dbReference>
<keyword evidence="8 12" id="KW-0378">Hydrolase</keyword>
<dbReference type="InterPro" id="IPR011334">
    <property type="entry name" value="UDP-acyl_GlcNac_deAcase_C"/>
</dbReference>
<comment type="cofactor">
    <cofactor evidence="1 12">
        <name>Zn(2+)</name>
        <dbReference type="ChEBI" id="CHEBI:29105"/>
    </cofactor>
</comment>
<dbReference type="InterPro" id="IPR004463">
    <property type="entry name" value="UDP-acyl_GlcNac_deAcase"/>
</dbReference>
<accession>A0AAU7XE28</accession>
<dbReference type="Gene3D" id="3.30.230.20">
    <property type="entry name" value="lpxc deacetylase, domain 1"/>
    <property type="match status" value="1"/>
</dbReference>
<keyword evidence="5 12" id="KW-0444">Lipid biosynthesis</keyword>
<dbReference type="GO" id="GO:0103117">
    <property type="term" value="F:UDP-3-O-acyl-N-acetylglucosamine deacetylase activity"/>
    <property type="evidence" value="ECO:0007669"/>
    <property type="project" value="UniProtKB-UniRule"/>
</dbReference>
<evidence type="ECO:0000256" key="6">
    <source>
        <dbReference type="ARBA" id="ARBA00022556"/>
    </source>
</evidence>
<comment type="pathway">
    <text evidence="3 12">Glycolipid biosynthesis; lipid IV(A) biosynthesis; lipid IV(A) from (3R)-3-hydroxytetradecanoyl-[acyl-carrier-protein] and UDP-N-acetyl-alpha-D-glucosamine: step 2/6.</text>
</comment>
<dbReference type="SUPFAM" id="SSF54211">
    <property type="entry name" value="Ribosomal protein S5 domain 2-like"/>
    <property type="match status" value="2"/>
</dbReference>
<evidence type="ECO:0000256" key="11">
    <source>
        <dbReference type="ARBA" id="ARBA00024535"/>
    </source>
</evidence>
<dbReference type="InterPro" id="IPR015870">
    <property type="entry name" value="UDP-acyl_N-AcGlcN_deAcase_N"/>
</dbReference>
<dbReference type="HAMAP" id="MF_00388">
    <property type="entry name" value="LpxC"/>
    <property type="match status" value="1"/>
</dbReference>
<evidence type="ECO:0000256" key="2">
    <source>
        <dbReference type="ARBA" id="ARBA00002923"/>
    </source>
</evidence>
<dbReference type="InterPro" id="IPR020568">
    <property type="entry name" value="Ribosomal_Su5_D2-typ_SF"/>
</dbReference>
<evidence type="ECO:0000256" key="12">
    <source>
        <dbReference type="HAMAP-Rule" id="MF_00388"/>
    </source>
</evidence>
<dbReference type="EC" id="3.5.1.108" evidence="4 12"/>
<dbReference type="Gene3D" id="3.30.1700.10">
    <property type="entry name" value="lpxc deacetylase, domain 2"/>
    <property type="match status" value="1"/>
</dbReference>
<evidence type="ECO:0000256" key="5">
    <source>
        <dbReference type="ARBA" id="ARBA00022516"/>
    </source>
</evidence>
<dbReference type="KEGG" id="mflg:ABS361_02840"/>
<comment type="similarity">
    <text evidence="12">Belongs to the LpxC family.</text>
</comment>
<evidence type="ECO:0000256" key="9">
    <source>
        <dbReference type="ARBA" id="ARBA00022833"/>
    </source>
</evidence>
<evidence type="ECO:0000256" key="3">
    <source>
        <dbReference type="ARBA" id="ARBA00005002"/>
    </source>
</evidence>
<comment type="function">
    <text evidence="2 12">Catalyzes the hydrolysis of UDP-3-O-myristoyl-N-acetylglucosamine to form UDP-3-O-myristoylglucosamine and acetate, the committed step in lipid A biosynthesis.</text>
</comment>
<feature type="binding site" evidence="12">
    <location>
        <position position="86"/>
    </location>
    <ligand>
        <name>Zn(2+)</name>
        <dbReference type="ChEBI" id="CHEBI:29105"/>
    </ligand>
</feature>
<name>A0AAU7XE28_9HYPH</name>
<evidence type="ECO:0000256" key="8">
    <source>
        <dbReference type="ARBA" id="ARBA00022801"/>
    </source>
</evidence>
<evidence type="ECO:0000256" key="4">
    <source>
        <dbReference type="ARBA" id="ARBA00012745"/>
    </source>
</evidence>
<dbReference type="PANTHER" id="PTHR33694">
    <property type="entry name" value="UDP-3-O-ACYL-N-ACETYLGLUCOSAMINE DEACETYLASE 1, MITOCHONDRIAL-RELATED"/>
    <property type="match status" value="1"/>
</dbReference>
<feature type="binding site" evidence="12">
    <location>
        <position position="243"/>
    </location>
    <ligand>
        <name>Zn(2+)</name>
        <dbReference type="ChEBI" id="CHEBI:29105"/>
    </ligand>
</feature>
<comment type="catalytic activity">
    <reaction evidence="11 12">
        <text>a UDP-3-O-[(3R)-3-hydroxyacyl]-N-acetyl-alpha-D-glucosamine + H2O = a UDP-3-O-[(3R)-3-hydroxyacyl]-alpha-D-glucosamine + acetate</text>
        <dbReference type="Rhea" id="RHEA:67816"/>
        <dbReference type="ChEBI" id="CHEBI:15377"/>
        <dbReference type="ChEBI" id="CHEBI:30089"/>
        <dbReference type="ChEBI" id="CHEBI:137740"/>
        <dbReference type="ChEBI" id="CHEBI:173225"/>
        <dbReference type="EC" id="3.5.1.108"/>
    </reaction>
</comment>
<dbReference type="PANTHER" id="PTHR33694:SF1">
    <property type="entry name" value="UDP-3-O-ACYL-N-ACETYLGLUCOSAMINE DEACETYLASE 1, MITOCHONDRIAL-RELATED"/>
    <property type="match status" value="1"/>
</dbReference>
<dbReference type="NCBIfam" id="TIGR00325">
    <property type="entry name" value="lpxC"/>
    <property type="match status" value="1"/>
</dbReference>
<keyword evidence="10 12" id="KW-0443">Lipid metabolism</keyword>
<dbReference type="AlphaFoldDB" id="A0AAU7XE28"/>
<dbReference type="GO" id="GO:0016020">
    <property type="term" value="C:membrane"/>
    <property type="evidence" value="ECO:0007669"/>
    <property type="project" value="GOC"/>
</dbReference>
<gene>
    <name evidence="12 13" type="primary">lpxC</name>
    <name evidence="13" type="ORF">ABS361_02840</name>
</gene>
<keyword evidence="9 12" id="KW-0862">Zinc</keyword>
<evidence type="ECO:0000256" key="7">
    <source>
        <dbReference type="ARBA" id="ARBA00022723"/>
    </source>
</evidence>
<keyword evidence="7 12" id="KW-0479">Metal-binding</keyword>
<organism evidence="13">
    <name type="scientific">Methyloraptor flagellatus</name>
    <dbReference type="NCBI Taxonomy" id="3162530"/>
    <lineage>
        <taxon>Bacteria</taxon>
        <taxon>Pseudomonadati</taxon>
        <taxon>Pseudomonadota</taxon>
        <taxon>Alphaproteobacteria</taxon>
        <taxon>Hyphomicrobiales</taxon>
        <taxon>Ancalomicrobiaceae</taxon>
        <taxon>Methyloraptor</taxon>
    </lineage>
</organism>
<sequence>MVRAGASFQTTIGDVVRLVGIGVHSGKRVSVTLSPADPDTGIVFIRTELPTGRDVEIKATWKSVGATELCTVIGDPAKATIATIEHLMAALRGLGIDNVTVEIDGDEVPVMDGSSIAFVEAIEQVGTITQAARRRYVKVLKPIRVEQGAGWAELRPHNGSRYEVTIDFPTALIGRQTCAIDLTPETFARDIARARTFGFVKDLEKLLPLGLCRGSSLENSVAIKDDRVLNPEGLRWADEFARHKTLDAIGDIALSGAPIMGLFRSYRGGHRLNFLALQALFSDETAWALVDAVPGRREAPVTKAAVGRTVSA</sequence>
<protein>
    <recommendedName>
        <fullName evidence="4 12">UDP-3-O-acyl-N-acetylglucosamine deacetylase</fullName>
        <shortName evidence="12">UDP-3-O-acyl-GlcNAc deacetylase</shortName>
        <ecNumber evidence="4 12">3.5.1.108</ecNumber>
    </recommendedName>
    <alternativeName>
        <fullName evidence="12">UDP-3-O-[R-3-hydroxymyristoyl]-N-acetylglucosamine deacetylase</fullName>
    </alternativeName>
</protein>
<dbReference type="GO" id="GO:0009245">
    <property type="term" value="P:lipid A biosynthetic process"/>
    <property type="evidence" value="ECO:0007669"/>
    <property type="project" value="UniProtKB-UniRule"/>
</dbReference>
<reference evidence="13" key="1">
    <citation type="submission" date="2024-06" db="EMBL/GenBank/DDBJ databases">
        <title>Methylostella associata gen. nov., sp. nov., a novel Ancalomicrobiaceae-affiliated facultatively methylotrophic bacteria that feed on methanotrophs of the genus Methylococcus.</title>
        <authorList>
            <person name="Saltykova V."/>
            <person name="Danilova O.V."/>
            <person name="Oshkin I.Y."/>
            <person name="Belova S.E."/>
            <person name="Pimenov N.V."/>
            <person name="Dedysh S.N."/>
        </authorList>
    </citation>
    <scope>NUCLEOTIDE SEQUENCE</scope>
    <source>
        <strain evidence="13">S20</strain>
    </source>
</reference>
<dbReference type="GO" id="GO:0046872">
    <property type="term" value="F:metal ion binding"/>
    <property type="evidence" value="ECO:0007669"/>
    <property type="project" value="UniProtKB-KW"/>
</dbReference>
<keyword evidence="6 12" id="KW-0441">Lipid A biosynthesis</keyword>
<dbReference type="EMBL" id="CP158568">
    <property type="protein sequence ID" value="XBY45244.1"/>
    <property type="molecule type" value="Genomic_DNA"/>
</dbReference>
<evidence type="ECO:0000313" key="13">
    <source>
        <dbReference type="EMBL" id="XBY45244.1"/>
    </source>
</evidence>
<evidence type="ECO:0000256" key="10">
    <source>
        <dbReference type="ARBA" id="ARBA00023098"/>
    </source>
</evidence>
<feature type="active site" description="Proton donor" evidence="12">
    <location>
        <position position="270"/>
    </location>
</feature>